<protein>
    <submittedName>
        <fullName evidence="2">Putative thioredoxin</fullName>
    </submittedName>
</protein>
<name>A0A2D2W749_9CAUD</name>
<sequence>MQGKRIALFTSSTCVPCRSFKPVFTDIAITSGLPYAVFEDDTEQMRKCGIRSVPTVVLFENEEAHHILTGSYLKSSLLENAIRDFKEYTDETFYAEDL</sequence>
<dbReference type="Gene3D" id="3.40.30.10">
    <property type="entry name" value="Glutaredoxin"/>
    <property type="match status" value="1"/>
</dbReference>
<evidence type="ECO:0000259" key="1">
    <source>
        <dbReference type="Pfam" id="PF00085"/>
    </source>
</evidence>
<dbReference type="EMBL" id="MF979564">
    <property type="protein sequence ID" value="ATS94010.1"/>
    <property type="molecule type" value="Genomic_DNA"/>
</dbReference>
<dbReference type="CDD" id="cd02947">
    <property type="entry name" value="TRX_family"/>
    <property type="match status" value="1"/>
</dbReference>
<accession>A0A2D2W749</accession>
<dbReference type="Proteomes" id="UP000240663">
    <property type="component" value="Segment"/>
</dbReference>
<dbReference type="InterPro" id="IPR013766">
    <property type="entry name" value="Thioredoxin_domain"/>
</dbReference>
<evidence type="ECO:0000313" key="2">
    <source>
        <dbReference type="EMBL" id="ATS94010.1"/>
    </source>
</evidence>
<dbReference type="InterPro" id="IPR036249">
    <property type="entry name" value="Thioredoxin-like_sf"/>
</dbReference>
<feature type="domain" description="Thioredoxin" evidence="1">
    <location>
        <begin position="7"/>
        <end position="79"/>
    </location>
</feature>
<gene>
    <name evidence="2" type="ORF">P13BB106kb_p026</name>
</gene>
<evidence type="ECO:0000313" key="3">
    <source>
        <dbReference type="Proteomes" id="UP000240663"/>
    </source>
</evidence>
<dbReference type="Pfam" id="PF00085">
    <property type="entry name" value="Thioredoxin"/>
    <property type="match status" value="1"/>
</dbReference>
<proteinExistence type="predicted"/>
<reference evidence="2 3" key="1">
    <citation type="submission" date="2017-09" db="EMBL/GenBank/DDBJ databases">
        <title>Complete genome sequence of bacteriophage (DU_PP_V) infecting Pectobacterium spp.</title>
        <authorList>
            <person name="Park T.-H."/>
        </authorList>
    </citation>
    <scope>NUCLEOTIDE SEQUENCE [LARGE SCALE GENOMIC DNA]</scope>
</reference>
<dbReference type="SUPFAM" id="SSF52833">
    <property type="entry name" value="Thioredoxin-like"/>
    <property type="match status" value="1"/>
</dbReference>
<organism evidence="2 3">
    <name type="scientific">Pectobacterium phage DU_PP_V</name>
    <dbReference type="NCBI Taxonomy" id="2041492"/>
    <lineage>
        <taxon>Viruses</taxon>
        <taxon>Duplodnaviria</taxon>
        <taxon>Heunggongvirae</taxon>
        <taxon>Uroviricota</taxon>
        <taxon>Caudoviricetes</taxon>
        <taxon>Demerecviridae</taxon>
        <taxon>Mccorquodalevirinae</taxon>
        <taxon>Hongcheonvirus</taxon>
        <taxon>Hongcheonvirus DUPPV</taxon>
    </lineage>
</organism>
<keyword evidence="3" id="KW-1185">Reference proteome</keyword>